<keyword evidence="3" id="KW-1185">Reference proteome</keyword>
<protein>
    <submittedName>
        <fullName evidence="2">Uncharacterized protein</fullName>
    </submittedName>
</protein>
<reference evidence="2 3" key="1">
    <citation type="submission" date="2023-09" db="EMBL/GenBank/DDBJ databases">
        <authorList>
            <person name="Wang M."/>
        </authorList>
    </citation>
    <scope>NUCLEOTIDE SEQUENCE [LARGE SCALE GENOMIC DNA]</scope>
    <source>
        <strain evidence="2">GT-2023</strain>
        <tissue evidence="2">Liver</tissue>
    </source>
</reference>
<name>A0ABR3MLJ5_9TELE</name>
<sequence>MRSCFDAELVLMDLQLSREVVPVFIRHRERPPPTPSRVGFSKTNRPAAAEGKGGDLCNKGRNLEKRQG</sequence>
<feature type="region of interest" description="Disordered" evidence="1">
    <location>
        <begin position="28"/>
        <end position="68"/>
    </location>
</feature>
<proteinExistence type="predicted"/>
<organism evidence="2 3">
    <name type="scientific">Cirrhinus molitorella</name>
    <name type="common">mud carp</name>
    <dbReference type="NCBI Taxonomy" id="172907"/>
    <lineage>
        <taxon>Eukaryota</taxon>
        <taxon>Metazoa</taxon>
        <taxon>Chordata</taxon>
        <taxon>Craniata</taxon>
        <taxon>Vertebrata</taxon>
        <taxon>Euteleostomi</taxon>
        <taxon>Actinopterygii</taxon>
        <taxon>Neopterygii</taxon>
        <taxon>Teleostei</taxon>
        <taxon>Ostariophysi</taxon>
        <taxon>Cypriniformes</taxon>
        <taxon>Cyprinidae</taxon>
        <taxon>Labeoninae</taxon>
        <taxon>Labeonini</taxon>
        <taxon>Cirrhinus</taxon>
    </lineage>
</organism>
<accession>A0ABR3MLJ5</accession>
<comment type="caution">
    <text evidence="2">The sequence shown here is derived from an EMBL/GenBank/DDBJ whole genome shotgun (WGS) entry which is preliminary data.</text>
</comment>
<evidence type="ECO:0000256" key="1">
    <source>
        <dbReference type="SAM" id="MobiDB-lite"/>
    </source>
</evidence>
<gene>
    <name evidence="2" type="ORF">QQF64_003514</name>
</gene>
<evidence type="ECO:0000313" key="2">
    <source>
        <dbReference type="EMBL" id="KAL1265487.1"/>
    </source>
</evidence>
<dbReference type="Proteomes" id="UP001558613">
    <property type="component" value="Unassembled WGS sequence"/>
</dbReference>
<dbReference type="EMBL" id="JAYMGO010000011">
    <property type="protein sequence ID" value="KAL1265487.1"/>
    <property type="molecule type" value="Genomic_DNA"/>
</dbReference>
<evidence type="ECO:0000313" key="3">
    <source>
        <dbReference type="Proteomes" id="UP001558613"/>
    </source>
</evidence>